<keyword evidence="9 12" id="KW-0472">Membrane</keyword>
<keyword evidence="6 12" id="KW-0812">Transmembrane</keyword>
<keyword evidence="7 12" id="KW-0256">Endoplasmic reticulum</keyword>
<feature type="transmembrane region" description="Helical" evidence="12">
    <location>
        <begin position="148"/>
        <end position="165"/>
    </location>
</feature>
<comment type="function">
    <text evidence="10">Mannosyltransferase that operates in the biosynthetic pathway of dolichol-linked oligosaccharides, the glycan precursors employed in protein asparagine (N)-glycosylation. The assembly of dolichol-linked oligosaccharides begins on the cytosolic side of the endoplasmic reticulum membrane and finishes in its lumen. The sequential addition of sugars to dolichol pyrophosphate produces dolichol-linked oligosaccharides containing fourteen sugars, including two GlcNAcs, nine mannoses and three glucoses. Once assembled, the oligosaccharide is transferred from the lipid to nascent proteins by oligosaccharyltransferases. In the lumen of the endoplasmic reticulum, adds the eighth mannose residue in an alpha-1,6 linkage onto Man(7)GlcNAc(2)-PP-dolichol to produce Man(8)GlcNAc(2)-PP-dolichol.</text>
</comment>
<sequence>MSFALDALILVTGGLHVLLAPFTKVEESFNLHATHDVLMYGVGPENLQKYDHFTFPGAVPRTFIGSILIAWISTPVIQVASYFNLVHSKFDIQIIVRLVLAMINGIGLCLIRHAVSKRFGRLTGMFFALFTVSQFHVPFWMGRTLPNMFALFPVNLATFFLVDRAPNALAPSPKRVYVAIALLVATSVIFRAEVALLLGPIVLQYLYYCVCTLPGVIKVGLLSGLCSIGLTIAVDTYFWKTEPLWPEFSGIYFNVIQGKSSEWGTSPPWTYFLSYLPKLLLTALPLSLFAFFLERRIQTFLTPYITFITLISALGHKEWRFIVYVVPAFNIAASRAARWMVSRRKSHIMGRLYFLGVVAAIVLNLAATALTTAASTANYPGGVALTKFNHYVNSQPLQKSTQTLAVAYHVHISNLAAQTGASLFLQTNTPPYPHGLTYRGVPVIDINDPETWTTYNKTEGLSISALSSSKTFTHLISEYSPDQFTFKNRRKWQVIDVIDGFAGWKVNLNGKVLDNIMGDVMHEGIWGVLRMEKEEQLWILERQI</sequence>
<evidence type="ECO:0000256" key="4">
    <source>
        <dbReference type="ARBA" id="ARBA00022676"/>
    </source>
</evidence>
<evidence type="ECO:0000256" key="5">
    <source>
        <dbReference type="ARBA" id="ARBA00022679"/>
    </source>
</evidence>
<evidence type="ECO:0000256" key="11">
    <source>
        <dbReference type="ARBA" id="ARBA00048899"/>
    </source>
</evidence>
<evidence type="ECO:0000256" key="2">
    <source>
        <dbReference type="ARBA" id="ARBA00004922"/>
    </source>
</evidence>
<evidence type="ECO:0000256" key="13">
    <source>
        <dbReference type="SAM" id="SignalP"/>
    </source>
</evidence>
<evidence type="ECO:0000256" key="9">
    <source>
        <dbReference type="ARBA" id="ARBA00023136"/>
    </source>
</evidence>
<dbReference type="EC" id="2.4.1.-" evidence="12"/>
<dbReference type="PANTHER" id="PTHR22760">
    <property type="entry name" value="GLYCOSYLTRANSFERASE"/>
    <property type="match status" value="1"/>
</dbReference>
<keyword evidence="4 12" id="KW-0328">Glycosyltransferase</keyword>
<keyword evidence="8 12" id="KW-1133">Transmembrane helix</keyword>
<comment type="caution">
    <text evidence="14">The sequence shown here is derived from an EMBL/GenBank/DDBJ whole genome shotgun (WGS) entry which is preliminary data.</text>
</comment>
<feature type="transmembrane region" description="Helical" evidence="12">
    <location>
        <begin position="95"/>
        <end position="115"/>
    </location>
</feature>
<evidence type="ECO:0000256" key="8">
    <source>
        <dbReference type="ARBA" id="ARBA00022989"/>
    </source>
</evidence>
<comment type="pathway">
    <text evidence="2">Protein modification; protein glycosylation.</text>
</comment>
<feature type="transmembrane region" description="Helical" evidence="12">
    <location>
        <begin position="177"/>
        <end position="198"/>
    </location>
</feature>
<feature type="transmembrane region" description="Helical" evidence="12">
    <location>
        <begin position="63"/>
        <end position="83"/>
    </location>
</feature>
<evidence type="ECO:0000256" key="1">
    <source>
        <dbReference type="ARBA" id="ARBA00004477"/>
    </source>
</evidence>
<evidence type="ECO:0000256" key="6">
    <source>
        <dbReference type="ARBA" id="ARBA00022692"/>
    </source>
</evidence>
<dbReference type="HOGENOM" id="CLU_008917_4_1_1"/>
<evidence type="ECO:0000313" key="15">
    <source>
        <dbReference type="Proteomes" id="UP000017559"/>
    </source>
</evidence>
<dbReference type="EMBL" id="AWSO01000863">
    <property type="protein sequence ID" value="ESK86896.1"/>
    <property type="molecule type" value="Genomic_DNA"/>
</dbReference>
<comment type="subcellular location">
    <subcellularLocation>
        <location evidence="1 12">Endoplasmic reticulum membrane</location>
        <topology evidence="1 12">Multi-pass membrane protein</topology>
    </subcellularLocation>
</comment>
<dbReference type="GO" id="GO:0006487">
    <property type="term" value="P:protein N-linked glycosylation"/>
    <property type="evidence" value="ECO:0007669"/>
    <property type="project" value="TreeGrafter"/>
</dbReference>
<feature type="chain" id="PRO_5004713370" description="Mannosyltransferase" evidence="13">
    <location>
        <begin position="20"/>
        <end position="544"/>
    </location>
</feature>
<evidence type="ECO:0000256" key="12">
    <source>
        <dbReference type="RuleBase" id="RU363075"/>
    </source>
</evidence>
<name>V2X2A1_MONRO</name>
<dbReference type="GO" id="GO:0005789">
    <property type="term" value="C:endoplasmic reticulum membrane"/>
    <property type="evidence" value="ECO:0007669"/>
    <property type="project" value="UniProtKB-SubCell"/>
</dbReference>
<dbReference type="PANTHER" id="PTHR22760:SF1">
    <property type="entry name" value="DOL-P-MAN:MAN(7)GLCNAC(2)-PP-DOL ALPHA-1,6-MANNOSYLTRANSFERASE"/>
    <property type="match status" value="1"/>
</dbReference>
<dbReference type="STRING" id="1381753.V2X2A1"/>
<evidence type="ECO:0000256" key="10">
    <source>
        <dbReference type="ARBA" id="ARBA00044721"/>
    </source>
</evidence>
<keyword evidence="5" id="KW-0808">Transferase</keyword>
<dbReference type="OrthoDB" id="19039at2759"/>
<comment type="similarity">
    <text evidence="3 12">Belongs to the glycosyltransferase 22 family.</text>
</comment>
<proteinExistence type="inferred from homology"/>
<feature type="signal peptide" evidence="13">
    <location>
        <begin position="1"/>
        <end position="19"/>
    </location>
</feature>
<comment type="catalytic activity">
    <reaction evidence="11">
        <text>an alpha-D-Man-(1-&gt;2)-alpha-D-Man-(1-&gt;2)-alpha-D-Man-(1-&gt;3)-[alpha-D-Man-(1-&gt;2)-alpha-D-Man-(1-&gt;3)-alpha-D-Man-(1-&gt;6)]-beta-D-Man-(1-&gt;4)-beta-D-GlcNAc-(1-&gt;4)-alpha-D-GlcNAc-diphospho-di-trans,poly-cis-dolichol + a di-trans,poly-cis-dolichyl beta-D-mannosyl phosphate = an alpha-D-Man-(1-&gt;2)-alpha-D-Man-(1-&gt;2)-alpha-D-Man-(1-&gt;3)-[alpha-D-Man-(1-&gt;2)-alpha-D-Man-(1-&gt;3)-[alpha-D-Man-(1-&gt;6)]-alpha-D-Man-(1-&gt;6)]-beta-D-Man-(1-&gt;4)-beta-D-GlcNAc-(1-&gt;4)-alpha-D-GlcNAc-diphospho-di-trans,poly-cis-dolichol + a di-trans,poly-cis-dolichyl phosphate + H(+)</text>
        <dbReference type="Rhea" id="RHEA:29535"/>
        <dbReference type="Rhea" id="RHEA-COMP:19498"/>
        <dbReference type="Rhea" id="RHEA-COMP:19501"/>
        <dbReference type="Rhea" id="RHEA-COMP:19518"/>
        <dbReference type="Rhea" id="RHEA-COMP:19519"/>
        <dbReference type="ChEBI" id="CHEBI:15378"/>
        <dbReference type="ChEBI" id="CHEBI:57683"/>
        <dbReference type="ChEBI" id="CHEBI:58211"/>
        <dbReference type="ChEBI" id="CHEBI:132517"/>
        <dbReference type="ChEBI" id="CHEBI:132519"/>
        <dbReference type="EC" id="2.4.1.260"/>
    </reaction>
    <physiologicalReaction direction="left-to-right" evidence="11">
        <dbReference type="Rhea" id="RHEA:29536"/>
    </physiologicalReaction>
</comment>
<dbReference type="GO" id="GO:0052917">
    <property type="term" value="F:dol-P-Man:Man(7)GlcNAc(2)-PP-Dol alpha-1,6-mannosyltransferase activity"/>
    <property type="evidence" value="ECO:0007669"/>
    <property type="project" value="UniProtKB-EC"/>
</dbReference>
<feature type="transmembrane region" description="Helical" evidence="12">
    <location>
        <begin position="352"/>
        <end position="370"/>
    </location>
</feature>
<dbReference type="KEGG" id="mrr:Moror_3413"/>
<keyword evidence="15" id="KW-1185">Reference proteome</keyword>
<dbReference type="Proteomes" id="UP000017559">
    <property type="component" value="Unassembled WGS sequence"/>
</dbReference>
<dbReference type="UniPathway" id="UPA00378"/>
<protein>
    <recommendedName>
        <fullName evidence="12">Mannosyltransferase</fullName>
        <ecNumber evidence="12">2.4.1.-</ecNumber>
    </recommendedName>
</protein>
<dbReference type="Pfam" id="PF03901">
    <property type="entry name" value="Glyco_transf_22"/>
    <property type="match status" value="1"/>
</dbReference>
<evidence type="ECO:0000313" key="14">
    <source>
        <dbReference type="EMBL" id="ESK86896.1"/>
    </source>
</evidence>
<feature type="transmembrane region" description="Helical" evidence="12">
    <location>
        <begin position="205"/>
        <end position="234"/>
    </location>
</feature>
<reference evidence="14 15" key="1">
    <citation type="journal article" date="2014" name="BMC Genomics">
        <title>Genome and secretome analysis of the hemibiotrophic fungal pathogen, Moniliophthora roreri, which causes frosty pod rot disease of cacao: mechanisms of the biotrophic and necrotrophic phases.</title>
        <authorList>
            <person name="Meinhardt L.W."/>
            <person name="Costa G.G.L."/>
            <person name="Thomazella D.P.T."/>
            <person name="Teixeira P.J.P.L."/>
            <person name="Carazzolle M.F."/>
            <person name="Schuster S.C."/>
            <person name="Carlson J.E."/>
            <person name="Guiltinan M.J."/>
            <person name="Mieczkowski P."/>
            <person name="Farmer A."/>
            <person name="Ramaraj T."/>
            <person name="Crozier J."/>
            <person name="Davis R.E."/>
            <person name="Shao J."/>
            <person name="Melnick R.L."/>
            <person name="Pereira G.A.G."/>
            <person name="Bailey B.A."/>
        </authorList>
    </citation>
    <scope>NUCLEOTIDE SEQUENCE [LARGE SCALE GENOMIC DNA]</scope>
    <source>
        <strain evidence="14 15">MCA 2997</strain>
    </source>
</reference>
<accession>V2X2A1</accession>
<organism evidence="14 15">
    <name type="scientific">Moniliophthora roreri (strain MCA 2997)</name>
    <name type="common">Cocoa frosty pod rot fungus</name>
    <name type="synonym">Crinipellis roreri</name>
    <dbReference type="NCBI Taxonomy" id="1381753"/>
    <lineage>
        <taxon>Eukaryota</taxon>
        <taxon>Fungi</taxon>
        <taxon>Dikarya</taxon>
        <taxon>Basidiomycota</taxon>
        <taxon>Agaricomycotina</taxon>
        <taxon>Agaricomycetes</taxon>
        <taxon>Agaricomycetidae</taxon>
        <taxon>Agaricales</taxon>
        <taxon>Marasmiineae</taxon>
        <taxon>Marasmiaceae</taxon>
        <taxon>Moniliophthora</taxon>
    </lineage>
</organism>
<dbReference type="AlphaFoldDB" id="V2X2A1"/>
<keyword evidence="13" id="KW-0732">Signal</keyword>
<feature type="transmembrane region" description="Helical" evidence="12">
    <location>
        <begin position="269"/>
        <end position="292"/>
    </location>
</feature>
<evidence type="ECO:0000256" key="7">
    <source>
        <dbReference type="ARBA" id="ARBA00022824"/>
    </source>
</evidence>
<gene>
    <name evidence="14" type="ORF">Moror_3413</name>
</gene>
<dbReference type="InterPro" id="IPR005599">
    <property type="entry name" value="GPI_mannosylTrfase"/>
</dbReference>
<evidence type="ECO:0000256" key="3">
    <source>
        <dbReference type="ARBA" id="ARBA00007063"/>
    </source>
</evidence>